<dbReference type="PANTHER" id="PTHR10039:SF15">
    <property type="entry name" value="NACHT DOMAIN-CONTAINING PROTEIN"/>
    <property type="match status" value="1"/>
</dbReference>
<accession>A0A395S1V5</accession>
<dbReference type="EMBL" id="PXOF01000094">
    <property type="protein sequence ID" value="RGP66314.1"/>
    <property type="molecule type" value="Genomic_DNA"/>
</dbReference>
<evidence type="ECO:0000256" key="3">
    <source>
        <dbReference type="SAM" id="MobiDB-lite"/>
    </source>
</evidence>
<gene>
    <name evidence="6" type="ORF">FSPOR_6692</name>
</gene>
<comment type="caution">
    <text evidence="6">The sequence shown here is derived from an EMBL/GenBank/DDBJ whole genome shotgun (WGS) entry which is preliminary data.</text>
</comment>
<dbReference type="AlphaFoldDB" id="A0A395S1V5"/>
<reference evidence="6 7" key="1">
    <citation type="journal article" date="2018" name="PLoS Pathog.">
        <title>Evolution of structural diversity of trichothecenes, a family of toxins produced by plant pathogenic and entomopathogenic fungi.</title>
        <authorList>
            <person name="Proctor R.H."/>
            <person name="McCormick S.P."/>
            <person name="Kim H.S."/>
            <person name="Cardoza R.E."/>
            <person name="Stanley A.M."/>
            <person name="Lindo L."/>
            <person name="Kelly A."/>
            <person name="Brown D.W."/>
            <person name="Lee T."/>
            <person name="Vaughan M.M."/>
            <person name="Alexander N.J."/>
            <person name="Busman M."/>
            <person name="Gutierrez S."/>
        </authorList>
    </citation>
    <scope>NUCLEOTIDE SEQUENCE [LARGE SCALE GENOMIC DNA]</scope>
    <source>
        <strain evidence="6 7">NRRL 3299</strain>
    </source>
</reference>
<sequence length="1193" mass="132753">MSFGYSVGDVLAVIALANKIRKDFVGAPEQFKSISQDVRSLSIVIQDAYANLDHMSEGHATNFNEIINTCQTLLHKMESMMSKWSVISDTSKSKTAQRLWKRLRWEPDEISDLRTQITSKITLLNAFNDQSTSQNVAKLVRRNDNDETQAMLDWISSIDYNPQQNHLVNRLQANSRRWLFDSAEYQNWEKQKGKVLFCPGDPGTGKTFTTAIVLETLQEQAQDNPDVLNTFVYCTYQAPDQDVHGLISSLLRNSLQQAANIPDNILSHFRRKRSAKQALLRDETIKHLETLYSSFQKVTLLVDALDEVPTEVSRPFIAEILKLQRVCHLNLFVTSRHIPEIQNQFIDHGAAILEIRGSDKDIHQFLNNSIFQLPRFVARDPTFQMEIIVRITEASSGMFLLAELHLRSLKNKKSPKALRSSLAKLSFGSDAYDSAYKDAIARVAGLGPESEALAKQALLILIFAREPLHTEDLAYALSIEPDSETIDQENVPDIEDVAGVCAGLIIVDKESNIVGLVHKSAQEYFERHQAKLFPQASETMARLCIKYLGLASSAPGFDKSVEASWPPFWRYADMNWAFHSRCAEGDNEIVKDGDTNAGTSLMVSSLHSVSTLAIDLLARDTAGGLHSALEKACLEGRHALVDLLLTVNDFDLNSQPYADWTETLSSGDDIWSERGTTGVSGHEFQDSNSKSGSISAHEIVPSNPPRFSSSLEPTVHDYHLENGFFLLITAAEKGDDAMIRILLSHGADPGLVSTSGLTAIYIAAKKGHEKTVSLLLEQPTVDPNSKFDEESHSLTGPSVYYTPLLAAAYYGHQRCVKLLHHHAQRNYRDEEGRNAASLAAGAGRVEVLKELIQWSDTELDPAAGIKGVSALEAALESRNDNTALFLIHYSDTNCVYQGGYRPLHLAAQARCIKTVRELLNRDIEVNTKCEEGQTALHKAAYVANEQAMALILGHPDVDINICDNLGNTPLMQLLHYPSDSWRSNMKPLHSLLLRPELNLNIENLSGDTALLMAAKNLHGWPENESVFNALLRYPGVNQEHRNKLGQTILVLAVLAGSQSVGTIVKETHLSHQFSEVNDDGETLLSLAAGHKWNGQFEWEDIVKLSPPYFMQRRNSRGHTPIQVHDALYAAYPLSSMMVSPRYALREKALEQYELELGKKSFGSAFTVLEEKSSSYDSSGRETMEGGSSDRYVN</sequence>
<dbReference type="STRING" id="5514.A0A395S1V5"/>
<proteinExistence type="predicted"/>
<dbReference type="InterPro" id="IPR054471">
    <property type="entry name" value="GPIID_WHD"/>
</dbReference>
<dbReference type="Gene3D" id="3.40.50.300">
    <property type="entry name" value="P-loop containing nucleotide triphosphate hydrolases"/>
    <property type="match status" value="1"/>
</dbReference>
<dbReference type="InterPro" id="IPR036770">
    <property type="entry name" value="Ankyrin_rpt-contain_sf"/>
</dbReference>
<dbReference type="InterPro" id="IPR027417">
    <property type="entry name" value="P-loop_NTPase"/>
</dbReference>
<keyword evidence="1" id="KW-0677">Repeat</keyword>
<dbReference type="Pfam" id="PF12796">
    <property type="entry name" value="Ank_2"/>
    <property type="match status" value="3"/>
</dbReference>
<dbReference type="PANTHER" id="PTHR10039">
    <property type="entry name" value="AMELOGENIN"/>
    <property type="match status" value="1"/>
</dbReference>
<evidence type="ECO:0000256" key="1">
    <source>
        <dbReference type="ARBA" id="ARBA00022737"/>
    </source>
</evidence>
<dbReference type="Pfam" id="PF22939">
    <property type="entry name" value="WHD_GPIID"/>
    <property type="match status" value="1"/>
</dbReference>
<dbReference type="PROSITE" id="PS50297">
    <property type="entry name" value="ANK_REP_REGION"/>
    <property type="match status" value="2"/>
</dbReference>
<evidence type="ECO:0000259" key="4">
    <source>
        <dbReference type="Pfam" id="PF22939"/>
    </source>
</evidence>
<dbReference type="InterPro" id="IPR002110">
    <property type="entry name" value="Ankyrin_rpt"/>
</dbReference>
<evidence type="ECO:0000313" key="7">
    <source>
        <dbReference type="Proteomes" id="UP000266152"/>
    </source>
</evidence>
<keyword evidence="2" id="KW-0040">ANK repeat</keyword>
<dbReference type="SMART" id="SM00248">
    <property type="entry name" value="ANK"/>
    <property type="match status" value="9"/>
</dbReference>
<dbReference type="SUPFAM" id="SSF52540">
    <property type="entry name" value="P-loop containing nucleoside triphosphate hydrolases"/>
    <property type="match status" value="1"/>
</dbReference>
<feature type="domain" description="Nephrocystin 3-like N-terminal" evidence="5">
    <location>
        <begin position="175"/>
        <end position="336"/>
    </location>
</feature>
<evidence type="ECO:0000259" key="5">
    <source>
        <dbReference type="Pfam" id="PF24883"/>
    </source>
</evidence>
<evidence type="ECO:0000313" key="6">
    <source>
        <dbReference type="EMBL" id="RGP66314.1"/>
    </source>
</evidence>
<feature type="region of interest" description="Disordered" evidence="3">
    <location>
        <begin position="671"/>
        <end position="708"/>
    </location>
</feature>
<evidence type="ECO:0000256" key="2">
    <source>
        <dbReference type="PROSITE-ProRule" id="PRU00023"/>
    </source>
</evidence>
<organism evidence="6 7">
    <name type="scientific">Fusarium sporotrichioides</name>
    <dbReference type="NCBI Taxonomy" id="5514"/>
    <lineage>
        <taxon>Eukaryota</taxon>
        <taxon>Fungi</taxon>
        <taxon>Dikarya</taxon>
        <taxon>Ascomycota</taxon>
        <taxon>Pezizomycotina</taxon>
        <taxon>Sordariomycetes</taxon>
        <taxon>Hypocreomycetidae</taxon>
        <taxon>Hypocreales</taxon>
        <taxon>Nectriaceae</taxon>
        <taxon>Fusarium</taxon>
    </lineage>
</organism>
<dbReference type="SUPFAM" id="SSF48403">
    <property type="entry name" value="Ankyrin repeat"/>
    <property type="match status" value="2"/>
</dbReference>
<dbReference type="Gene3D" id="1.25.40.20">
    <property type="entry name" value="Ankyrin repeat-containing domain"/>
    <property type="match status" value="3"/>
</dbReference>
<dbReference type="InterPro" id="IPR056884">
    <property type="entry name" value="NPHP3-like_N"/>
</dbReference>
<name>A0A395S1V5_FUSSP</name>
<feature type="region of interest" description="Disordered" evidence="3">
    <location>
        <begin position="1171"/>
        <end position="1193"/>
    </location>
</feature>
<feature type="compositionally biased region" description="Basic and acidic residues" evidence="3">
    <location>
        <begin position="1171"/>
        <end position="1183"/>
    </location>
</feature>
<feature type="repeat" description="ANK" evidence="2">
    <location>
        <begin position="722"/>
        <end position="754"/>
    </location>
</feature>
<feature type="domain" description="GPI inositol-deacylase winged helix" evidence="4">
    <location>
        <begin position="451"/>
        <end position="526"/>
    </location>
</feature>
<dbReference type="Pfam" id="PF24883">
    <property type="entry name" value="NPHP3_N"/>
    <property type="match status" value="1"/>
</dbReference>
<feature type="repeat" description="ANK" evidence="2">
    <location>
        <begin position="898"/>
        <end position="930"/>
    </location>
</feature>
<dbReference type="PROSITE" id="PS50088">
    <property type="entry name" value="ANK_REPEAT"/>
    <property type="match status" value="3"/>
</dbReference>
<keyword evidence="7" id="KW-1185">Reference proteome</keyword>
<dbReference type="Proteomes" id="UP000266152">
    <property type="component" value="Unassembled WGS sequence"/>
</dbReference>
<protein>
    <submittedName>
        <fullName evidence="6">Uncharacterized protein</fullName>
    </submittedName>
</protein>
<feature type="repeat" description="ANK" evidence="2">
    <location>
        <begin position="931"/>
        <end position="964"/>
    </location>
</feature>